<comment type="caution">
    <text evidence="1">The sequence shown here is derived from an EMBL/GenBank/DDBJ whole genome shotgun (WGS) entry which is preliminary data.</text>
</comment>
<sequence length="57" mass="6030">MSVPALMAPLLGQFHPSAPGVSPVLASSNLAVDTPFLVLQRERVYLPSYLLKAAGTH</sequence>
<proteinExistence type="predicted"/>
<name>Q4TBW6_TETNG</name>
<gene>
    <name evidence="1" type="ORF">GSTENG00003582001</name>
</gene>
<dbReference type="EMBL" id="CAAE01007089">
    <property type="protein sequence ID" value="CAF89616.1"/>
    <property type="molecule type" value="Genomic_DNA"/>
</dbReference>
<accession>Q4TBW6</accession>
<organism evidence="1">
    <name type="scientific">Tetraodon nigroviridis</name>
    <name type="common">Spotted green pufferfish</name>
    <name type="synonym">Chelonodon nigroviridis</name>
    <dbReference type="NCBI Taxonomy" id="99883"/>
    <lineage>
        <taxon>Eukaryota</taxon>
        <taxon>Metazoa</taxon>
        <taxon>Chordata</taxon>
        <taxon>Craniata</taxon>
        <taxon>Vertebrata</taxon>
        <taxon>Euteleostomi</taxon>
        <taxon>Actinopterygii</taxon>
        <taxon>Neopterygii</taxon>
        <taxon>Teleostei</taxon>
        <taxon>Neoteleostei</taxon>
        <taxon>Acanthomorphata</taxon>
        <taxon>Eupercaria</taxon>
        <taxon>Tetraodontiformes</taxon>
        <taxon>Tetradontoidea</taxon>
        <taxon>Tetraodontidae</taxon>
        <taxon>Tetraodon</taxon>
    </lineage>
</organism>
<dbReference type="AlphaFoldDB" id="Q4TBW6"/>
<dbReference type="KEGG" id="tng:GSTEN00003582G001"/>
<evidence type="ECO:0000313" key="1">
    <source>
        <dbReference type="EMBL" id="CAF89616.1"/>
    </source>
</evidence>
<reference evidence="1" key="2">
    <citation type="submission" date="2004-02" db="EMBL/GenBank/DDBJ databases">
        <authorList>
            <consortium name="Genoscope"/>
            <consortium name="Whitehead Institute Centre for Genome Research"/>
        </authorList>
    </citation>
    <scope>NUCLEOTIDE SEQUENCE</scope>
</reference>
<protein>
    <submittedName>
        <fullName evidence="1">(spotted green pufferfish) hypothetical protein</fullName>
    </submittedName>
</protein>
<reference evidence="1" key="1">
    <citation type="journal article" date="2004" name="Nature">
        <title>Genome duplication in the teleost fish Tetraodon nigroviridis reveals the early vertebrate proto-karyotype.</title>
        <authorList>
            <person name="Jaillon O."/>
            <person name="Aury J.-M."/>
            <person name="Brunet F."/>
            <person name="Petit J.-L."/>
            <person name="Stange-Thomann N."/>
            <person name="Mauceli E."/>
            <person name="Bouneau L."/>
            <person name="Fischer C."/>
            <person name="Ozouf-Costaz C."/>
            <person name="Bernot A."/>
            <person name="Nicaud S."/>
            <person name="Jaffe D."/>
            <person name="Fisher S."/>
            <person name="Lutfalla G."/>
            <person name="Dossat C."/>
            <person name="Segurens B."/>
            <person name="Dasilva C."/>
            <person name="Salanoubat M."/>
            <person name="Levy M."/>
            <person name="Boudet N."/>
            <person name="Castellano S."/>
            <person name="Anthouard V."/>
            <person name="Jubin C."/>
            <person name="Castelli V."/>
            <person name="Katinka M."/>
            <person name="Vacherie B."/>
            <person name="Biemont C."/>
            <person name="Skalli Z."/>
            <person name="Cattolico L."/>
            <person name="Poulain J."/>
            <person name="De Berardinis V."/>
            <person name="Cruaud C."/>
            <person name="Duprat S."/>
            <person name="Brottier P."/>
            <person name="Coutanceau J.-P."/>
            <person name="Gouzy J."/>
            <person name="Parra G."/>
            <person name="Lardier G."/>
            <person name="Chapple C."/>
            <person name="McKernan K.J."/>
            <person name="McEwan P."/>
            <person name="Bosak S."/>
            <person name="Kellis M."/>
            <person name="Volff J.-N."/>
            <person name="Guigo R."/>
            <person name="Zody M.C."/>
            <person name="Mesirov J."/>
            <person name="Lindblad-Toh K."/>
            <person name="Birren B."/>
            <person name="Nusbaum C."/>
            <person name="Kahn D."/>
            <person name="Robinson-Rechavi M."/>
            <person name="Laudet V."/>
            <person name="Schachter V."/>
            <person name="Quetier F."/>
            <person name="Saurin W."/>
            <person name="Scarpelli C."/>
            <person name="Wincker P."/>
            <person name="Lander E.S."/>
            <person name="Weissenbach J."/>
            <person name="Roest Crollius H."/>
        </authorList>
    </citation>
    <scope>NUCLEOTIDE SEQUENCE [LARGE SCALE GENOMIC DNA]</scope>
</reference>